<dbReference type="EMBL" id="JACBYR010000001">
    <property type="protein sequence ID" value="NYE84608.1"/>
    <property type="molecule type" value="Genomic_DNA"/>
</dbReference>
<evidence type="ECO:0000256" key="4">
    <source>
        <dbReference type="ARBA" id="ARBA00022517"/>
    </source>
</evidence>
<keyword evidence="8" id="KW-1185">Reference proteome</keyword>
<dbReference type="RefSeq" id="WP_179588280.1">
    <property type="nucleotide sequence ID" value="NZ_JACBYR010000001.1"/>
</dbReference>
<dbReference type="GO" id="GO:0005829">
    <property type="term" value="C:cytosol"/>
    <property type="evidence" value="ECO:0007669"/>
    <property type="project" value="TreeGrafter"/>
</dbReference>
<accession>A0A7Y9IY58</accession>
<sequence>MTQHDKHSDSDDAPTPEQVAAAAAPGRYIDAFEFVRLGKSTQGSAPITWFERLVEDMPEQQPGAMVSWSAHADKGPLGEPLIVLGVDTVLTVQCERCLGPMPVHLASEVPLQLVETEAELDDPDSFDVSELDAFEAGEAFDKVLGTRKFDLFEQVEDELILCVPYVPKHDVCPEGALPPGLGDADTDSEEEREPSPFAALAKLKGKPDLAS</sequence>
<reference evidence="7 8" key="1">
    <citation type="submission" date="2020-07" db="EMBL/GenBank/DDBJ databases">
        <title>Genomic Encyclopedia of Type Strains, Phase IV (KMG-V): Genome sequencing to study the core and pangenomes of soil and plant-associated prokaryotes.</title>
        <authorList>
            <person name="Whitman W."/>
        </authorList>
    </citation>
    <scope>NUCLEOTIDE SEQUENCE [LARGE SCALE GENOMIC DNA]</scope>
    <source>
        <strain evidence="7 8">SAS40</strain>
    </source>
</reference>
<feature type="region of interest" description="Disordered" evidence="6">
    <location>
        <begin position="1"/>
        <end position="21"/>
    </location>
</feature>
<evidence type="ECO:0000256" key="1">
    <source>
        <dbReference type="ARBA" id="ARBA00002868"/>
    </source>
</evidence>
<name>A0A7Y9IY58_9BURK</name>
<dbReference type="InterPro" id="IPR003772">
    <property type="entry name" value="YceD"/>
</dbReference>
<evidence type="ECO:0000256" key="5">
    <source>
        <dbReference type="ARBA" id="ARBA00031841"/>
    </source>
</evidence>
<feature type="region of interest" description="Disordered" evidence="6">
    <location>
        <begin position="174"/>
        <end position="211"/>
    </location>
</feature>
<gene>
    <name evidence="7" type="ORF">FHW18_003879</name>
</gene>
<feature type="compositionally biased region" description="Basic and acidic residues" evidence="6">
    <location>
        <begin position="1"/>
        <end position="10"/>
    </location>
</feature>
<dbReference type="Pfam" id="PF02620">
    <property type="entry name" value="YceD"/>
    <property type="match status" value="1"/>
</dbReference>
<dbReference type="GO" id="GO:0042254">
    <property type="term" value="P:ribosome biogenesis"/>
    <property type="evidence" value="ECO:0007669"/>
    <property type="project" value="UniProtKB-KW"/>
</dbReference>
<dbReference type="PANTHER" id="PTHR38099">
    <property type="entry name" value="LARGE RIBOSOMAL RNA SUBUNIT ACCUMULATION PROTEIN YCED"/>
    <property type="match status" value="1"/>
</dbReference>
<evidence type="ECO:0000256" key="3">
    <source>
        <dbReference type="ARBA" id="ARBA00015716"/>
    </source>
</evidence>
<evidence type="ECO:0000256" key="6">
    <source>
        <dbReference type="SAM" id="MobiDB-lite"/>
    </source>
</evidence>
<dbReference type="Proteomes" id="UP000542125">
    <property type="component" value="Unassembled WGS sequence"/>
</dbReference>
<dbReference type="InterPro" id="IPR039255">
    <property type="entry name" value="YceD_bac"/>
</dbReference>
<evidence type="ECO:0000256" key="2">
    <source>
        <dbReference type="ARBA" id="ARBA00010740"/>
    </source>
</evidence>
<proteinExistence type="inferred from homology"/>
<evidence type="ECO:0000313" key="8">
    <source>
        <dbReference type="Proteomes" id="UP000542125"/>
    </source>
</evidence>
<keyword evidence="4" id="KW-0690">Ribosome biogenesis</keyword>
<organism evidence="7 8">
    <name type="scientific">Pigmentiphaga litoralis</name>
    <dbReference type="NCBI Taxonomy" id="516702"/>
    <lineage>
        <taxon>Bacteria</taxon>
        <taxon>Pseudomonadati</taxon>
        <taxon>Pseudomonadota</taxon>
        <taxon>Betaproteobacteria</taxon>
        <taxon>Burkholderiales</taxon>
        <taxon>Alcaligenaceae</taxon>
        <taxon>Pigmentiphaga</taxon>
    </lineage>
</organism>
<comment type="function">
    <text evidence="1">Plays a role in synthesis, processing and/or stability of 23S rRNA.</text>
</comment>
<dbReference type="AlphaFoldDB" id="A0A7Y9IY58"/>
<comment type="similarity">
    <text evidence="2">Belongs to the DUF177 domain family.</text>
</comment>
<comment type="caution">
    <text evidence="7">The sequence shown here is derived from an EMBL/GenBank/DDBJ whole genome shotgun (WGS) entry which is preliminary data.</text>
</comment>
<evidence type="ECO:0000313" key="7">
    <source>
        <dbReference type="EMBL" id="NYE84608.1"/>
    </source>
</evidence>
<protein>
    <recommendedName>
        <fullName evidence="3">Large ribosomal RNA subunit accumulation protein YceD</fullName>
    </recommendedName>
    <alternativeName>
        <fullName evidence="5">23S rRNA accumulation protein YceD</fullName>
    </alternativeName>
</protein>
<dbReference type="PANTHER" id="PTHR38099:SF1">
    <property type="entry name" value="LARGE RIBOSOMAL RNA SUBUNIT ACCUMULATION PROTEIN YCED"/>
    <property type="match status" value="1"/>
</dbReference>